<gene>
    <name evidence="1" type="ORF">PICMEDRAFT_72513</name>
</gene>
<sequence>MLGRHTVVRGFCQAQKRAFSLSRRALIDVNSHHSVSDTINHLQTQGESDPDLKNGHSYLDIINHHASRLEKQGPESAEEANKEYNDLYTLSLQLSKLLESTPDVSEELKKNILNSLIEKFTKYNYAVSTLAFKKLLNDKQNLSQGSVSELICHNPGRVNSSWDVYESLKPEEPHDKILVAILKKLLYGDKVEIKEGLADVDVEKVIKIFQVYERIGNKDLIDEQSLLKLVTDLMKLDCSALITQMVIPSSIFEKIINDPENFDLKNVDYLHFYEASISNGVSLSGNALLKSLMPISKLQTSTVLESENLKKVKEKLGVSILQLAPLPDVVDEIREQIQELGLDDEAPVMIDLMKSAGFYSNDLPTAIKYFQHYQSKVPDGTVQQNDLKTTMSLVFVYSCVSSNDPKNVNVAEALVPQSPLPAANNLASLVLFHGWFGDSDKAFDIYNQSLDLYLKPLEEFVSERGMLVQALATVSLLGKEIGLAKLIKDKSLENKLIDETCEIKISNLFKEYGDKLEECKDSDGAFRESMKKIFLRTIIDFSP</sequence>
<dbReference type="RefSeq" id="XP_019017558.1">
    <property type="nucleotide sequence ID" value="XM_019164216.1"/>
</dbReference>
<dbReference type="OrthoDB" id="4046837at2759"/>
<accession>A0A1E3NJX2</accession>
<reference evidence="1 2" key="1">
    <citation type="journal article" date="2016" name="Proc. Natl. Acad. Sci. U.S.A.">
        <title>Comparative genomics of biotechnologically important yeasts.</title>
        <authorList>
            <person name="Riley R."/>
            <person name="Haridas S."/>
            <person name="Wolfe K.H."/>
            <person name="Lopes M.R."/>
            <person name="Hittinger C.T."/>
            <person name="Goeker M."/>
            <person name="Salamov A.A."/>
            <person name="Wisecaver J.H."/>
            <person name="Long T.M."/>
            <person name="Calvey C.H."/>
            <person name="Aerts A.L."/>
            <person name="Barry K.W."/>
            <person name="Choi C."/>
            <person name="Clum A."/>
            <person name="Coughlan A.Y."/>
            <person name="Deshpande S."/>
            <person name="Douglass A.P."/>
            <person name="Hanson S.J."/>
            <person name="Klenk H.-P."/>
            <person name="LaButti K.M."/>
            <person name="Lapidus A."/>
            <person name="Lindquist E.A."/>
            <person name="Lipzen A.M."/>
            <person name="Meier-Kolthoff J.P."/>
            <person name="Ohm R.A."/>
            <person name="Otillar R.P."/>
            <person name="Pangilinan J.L."/>
            <person name="Peng Y."/>
            <person name="Rokas A."/>
            <person name="Rosa C.A."/>
            <person name="Scheuner C."/>
            <person name="Sibirny A.A."/>
            <person name="Slot J.C."/>
            <person name="Stielow J.B."/>
            <person name="Sun H."/>
            <person name="Kurtzman C.P."/>
            <person name="Blackwell M."/>
            <person name="Grigoriev I.V."/>
            <person name="Jeffries T.W."/>
        </authorList>
    </citation>
    <scope>NUCLEOTIDE SEQUENCE [LARGE SCALE GENOMIC DNA]</scope>
    <source>
        <strain evidence="1 2">NRRL Y-2026</strain>
    </source>
</reference>
<dbReference type="GeneID" id="30180903"/>
<evidence type="ECO:0000313" key="2">
    <source>
        <dbReference type="Proteomes" id="UP000094455"/>
    </source>
</evidence>
<evidence type="ECO:0000313" key="1">
    <source>
        <dbReference type="EMBL" id="ODQ46445.1"/>
    </source>
</evidence>
<dbReference type="EMBL" id="KV454003">
    <property type="protein sequence ID" value="ODQ46445.1"/>
    <property type="molecule type" value="Genomic_DNA"/>
</dbReference>
<proteinExistence type="predicted"/>
<dbReference type="Proteomes" id="UP000094455">
    <property type="component" value="Unassembled WGS sequence"/>
</dbReference>
<dbReference type="AlphaFoldDB" id="A0A1E3NJX2"/>
<organism evidence="1 2">
    <name type="scientific">Pichia membranifaciens NRRL Y-2026</name>
    <dbReference type="NCBI Taxonomy" id="763406"/>
    <lineage>
        <taxon>Eukaryota</taxon>
        <taxon>Fungi</taxon>
        <taxon>Dikarya</taxon>
        <taxon>Ascomycota</taxon>
        <taxon>Saccharomycotina</taxon>
        <taxon>Pichiomycetes</taxon>
        <taxon>Pichiales</taxon>
        <taxon>Pichiaceae</taxon>
        <taxon>Pichia</taxon>
    </lineage>
</organism>
<name>A0A1E3NJX2_9ASCO</name>
<protein>
    <submittedName>
        <fullName evidence="1">Uncharacterized protein</fullName>
    </submittedName>
</protein>
<keyword evidence="2" id="KW-1185">Reference proteome</keyword>